<reference evidence="7 8" key="2">
    <citation type="submission" date="2016-12" db="EMBL/GenBank/DDBJ databases">
        <title>Draft Genome Sequence of Cystobacter ferrugineus Strain Cbfe23.</title>
        <authorList>
            <person name="Akbar S."/>
            <person name="Dowd S.E."/>
            <person name="Stevens D.C."/>
        </authorList>
    </citation>
    <scope>NUCLEOTIDE SEQUENCE [LARGE SCALE GENOMIC DNA]</scope>
    <source>
        <strain evidence="7 8">Cbfe23</strain>
    </source>
</reference>
<evidence type="ECO:0000256" key="5">
    <source>
        <dbReference type="SAM" id="SignalP"/>
    </source>
</evidence>
<comment type="similarity">
    <text evidence="1">Belongs to the metallo-beta-lactamase superfamily.</text>
</comment>
<dbReference type="SMART" id="SM00849">
    <property type="entry name" value="Lactamase_B"/>
    <property type="match status" value="1"/>
</dbReference>
<accession>A0A1L9BEG0</accession>
<feature type="domain" description="Metallo-beta-lactamase" evidence="6">
    <location>
        <begin position="97"/>
        <end position="303"/>
    </location>
</feature>
<dbReference type="OrthoDB" id="9773738at2"/>
<gene>
    <name evidence="7" type="ORF">BON30_06650</name>
</gene>
<evidence type="ECO:0000256" key="3">
    <source>
        <dbReference type="ARBA" id="ARBA00022801"/>
    </source>
</evidence>
<name>A0A1L9BEG0_9BACT</name>
<dbReference type="Gene3D" id="3.60.15.10">
    <property type="entry name" value="Ribonuclease Z/Hydroxyacylglutathione hydrolase-like"/>
    <property type="match status" value="1"/>
</dbReference>
<dbReference type="Proteomes" id="UP000182229">
    <property type="component" value="Unassembled WGS sequence"/>
</dbReference>
<keyword evidence="8" id="KW-1185">Reference proteome</keyword>
<keyword evidence="3 7" id="KW-0378">Hydrolase</keyword>
<evidence type="ECO:0000256" key="1">
    <source>
        <dbReference type="ARBA" id="ARBA00007749"/>
    </source>
</evidence>
<evidence type="ECO:0000256" key="4">
    <source>
        <dbReference type="ARBA" id="ARBA00022833"/>
    </source>
</evidence>
<comment type="caution">
    <text evidence="7">The sequence shown here is derived from an EMBL/GenBank/DDBJ whole genome shotgun (WGS) entry which is preliminary data.</text>
</comment>
<evidence type="ECO:0000313" key="7">
    <source>
        <dbReference type="EMBL" id="OJH40626.1"/>
    </source>
</evidence>
<evidence type="ECO:0000259" key="6">
    <source>
        <dbReference type="SMART" id="SM00849"/>
    </source>
</evidence>
<sequence length="332" mass="35484">MRFHRLFLDSVVAAAALCSSALPLTTVAAPSAAGTNVAQARAQIPGVHRYRVGDFQVTALSDGTVPQDLHELLRGTSPAEVDKMLHHAFLSNPVEASITAFLIDTGSRLILVDTGAGGLFGPGHGGKLLGSLKVAGYEPEQIDDILLTHIHTDHSGGLVSEGNRVFPNATVHVGKPDLDFFLNPANQGGVNGYDKKYFEQAVKTVGPYMKAGKVQAFTRETQLFPGIKAIPTPGHTPGHAFYRVESRGNSITFIGDIVHVASVQFPKTAITIVYDVSPKDAAAQREAQFAAAASNRALVAAPHLPYPGIGHIRAEERGYTFVPVDYRDRHEP</sequence>
<keyword evidence="2" id="KW-0479">Metal-binding</keyword>
<feature type="signal peptide" evidence="5">
    <location>
        <begin position="1"/>
        <end position="28"/>
    </location>
</feature>
<organism evidence="7 8">
    <name type="scientific">Cystobacter ferrugineus</name>
    <dbReference type="NCBI Taxonomy" id="83449"/>
    <lineage>
        <taxon>Bacteria</taxon>
        <taxon>Pseudomonadati</taxon>
        <taxon>Myxococcota</taxon>
        <taxon>Myxococcia</taxon>
        <taxon>Myxococcales</taxon>
        <taxon>Cystobacterineae</taxon>
        <taxon>Archangiaceae</taxon>
        <taxon>Cystobacter</taxon>
    </lineage>
</organism>
<proteinExistence type="inferred from homology"/>
<evidence type="ECO:0000256" key="2">
    <source>
        <dbReference type="ARBA" id="ARBA00022723"/>
    </source>
</evidence>
<dbReference type="CDD" id="cd07720">
    <property type="entry name" value="OPHC2-like_MBL-fold"/>
    <property type="match status" value="1"/>
</dbReference>
<reference evidence="8" key="1">
    <citation type="submission" date="2016-11" db="EMBL/GenBank/DDBJ databases">
        <authorList>
            <person name="Shukria A."/>
            <person name="Stevens D.C."/>
        </authorList>
    </citation>
    <scope>NUCLEOTIDE SEQUENCE [LARGE SCALE GENOMIC DNA]</scope>
    <source>
        <strain evidence="8">Cbfe23</strain>
    </source>
</reference>
<dbReference type="AlphaFoldDB" id="A0A1L9BEG0"/>
<dbReference type="Pfam" id="PF00753">
    <property type="entry name" value="Lactamase_B"/>
    <property type="match status" value="1"/>
</dbReference>
<keyword evidence="5" id="KW-0732">Signal</keyword>
<keyword evidence="4" id="KW-0862">Zinc</keyword>
<dbReference type="PANTHER" id="PTHR42978:SF6">
    <property type="entry name" value="QUORUM-QUENCHING LACTONASE YTNP-RELATED"/>
    <property type="match status" value="1"/>
</dbReference>
<dbReference type="STRING" id="83449.BON30_06650"/>
<dbReference type="GO" id="GO:0046872">
    <property type="term" value="F:metal ion binding"/>
    <property type="evidence" value="ECO:0007669"/>
    <property type="project" value="UniProtKB-KW"/>
</dbReference>
<dbReference type="GO" id="GO:0016787">
    <property type="term" value="F:hydrolase activity"/>
    <property type="evidence" value="ECO:0007669"/>
    <property type="project" value="UniProtKB-KW"/>
</dbReference>
<feature type="chain" id="PRO_5012228322" evidence="5">
    <location>
        <begin position="29"/>
        <end position="332"/>
    </location>
</feature>
<protein>
    <submittedName>
        <fullName evidence="7">MBL fold metallo-hydrolase</fullName>
    </submittedName>
</protein>
<dbReference type="InterPro" id="IPR036866">
    <property type="entry name" value="RibonucZ/Hydroxyglut_hydro"/>
</dbReference>
<dbReference type="PANTHER" id="PTHR42978">
    <property type="entry name" value="QUORUM-QUENCHING LACTONASE YTNP-RELATED-RELATED"/>
    <property type="match status" value="1"/>
</dbReference>
<dbReference type="EMBL" id="MPIN01000002">
    <property type="protein sequence ID" value="OJH40626.1"/>
    <property type="molecule type" value="Genomic_DNA"/>
</dbReference>
<dbReference type="RefSeq" id="WP_071897069.1">
    <property type="nucleotide sequence ID" value="NZ_MPIN01000002.1"/>
</dbReference>
<dbReference type="InterPro" id="IPR051013">
    <property type="entry name" value="MBL_superfamily_lactonases"/>
</dbReference>
<dbReference type="InterPro" id="IPR001279">
    <property type="entry name" value="Metallo-B-lactamas"/>
</dbReference>
<evidence type="ECO:0000313" key="8">
    <source>
        <dbReference type="Proteomes" id="UP000182229"/>
    </source>
</evidence>
<dbReference type="SUPFAM" id="SSF56281">
    <property type="entry name" value="Metallo-hydrolase/oxidoreductase"/>
    <property type="match status" value="1"/>
</dbReference>